<accession>A0A0U4WGB9</accession>
<dbReference type="SUPFAM" id="SSF46689">
    <property type="entry name" value="Homeodomain-like"/>
    <property type="match status" value="1"/>
</dbReference>
<dbReference type="Pfam" id="PF13551">
    <property type="entry name" value="HTH_29"/>
    <property type="match status" value="1"/>
</dbReference>
<organism evidence="3 4">
    <name type="scientific">Aneurinibacillus soli</name>
    <dbReference type="NCBI Taxonomy" id="1500254"/>
    <lineage>
        <taxon>Bacteria</taxon>
        <taxon>Bacillati</taxon>
        <taxon>Bacillota</taxon>
        <taxon>Bacilli</taxon>
        <taxon>Bacillales</taxon>
        <taxon>Paenibacillaceae</taxon>
        <taxon>Aneurinibacillus group</taxon>
        <taxon>Aneurinibacillus</taxon>
    </lineage>
</organism>
<feature type="domain" description="Winged helix-turn helix" evidence="1">
    <location>
        <begin position="107"/>
        <end position="162"/>
    </location>
</feature>
<reference evidence="3 4" key="1">
    <citation type="submission" date="2015-12" db="EMBL/GenBank/DDBJ databases">
        <title>Genome sequence of Aneurinibacillus soli.</title>
        <authorList>
            <person name="Lee J.S."/>
            <person name="Lee K.C."/>
            <person name="Kim K.K."/>
            <person name="Lee B.W."/>
        </authorList>
    </citation>
    <scope>NUCLEOTIDE SEQUENCE [LARGE SCALE GENOMIC DNA]</scope>
    <source>
        <strain evidence="3 4">CB4</strain>
    </source>
</reference>
<dbReference type="EMBL" id="AP017312">
    <property type="protein sequence ID" value="BAU26672.1"/>
    <property type="molecule type" value="Genomic_DNA"/>
</dbReference>
<evidence type="ECO:0000259" key="1">
    <source>
        <dbReference type="Pfam" id="PF13592"/>
    </source>
</evidence>
<evidence type="ECO:0000313" key="4">
    <source>
        <dbReference type="Proteomes" id="UP000217696"/>
    </source>
</evidence>
<dbReference type="Proteomes" id="UP000217696">
    <property type="component" value="Chromosome"/>
</dbReference>
<dbReference type="InterPro" id="IPR025959">
    <property type="entry name" value="Winged_HTH_dom"/>
</dbReference>
<gene>
    <name evidence="2" type="ORF">CB4_00814</name>
    <name evidence="3" type="ORF">CB4_01926</name>
</gene>
<dbReference type="EMBL" id="AP017312">
    <property type="protein sequence ID" value="BAU27752.1"/>
    <property type="molecule type" value="Genomic_DNA"/>
</dbReference>
<dbReference type="KEGG" id="asoc:CB4_00814"/>
<evidence type="ECO:0000313" key="2">
    <source>
        <dbReference type="EMBL" id="BAU26672.1"/>
    </source>
</evidence>
<dbReference type="Pfam" id="PF13592">
    <property type="entry name" value="HTH_33"/>
    <property type="match status" value="1"/>
</dbReference>
<keyword evidence="4" id="KW-1185">Reference proteome</keyword>
<dbReference type="AlphaFoldDB" id="A0A0U4WGB9"/>
<protein>
    <recommendedName>
        <fullName evidence="1">Winged helix-turn helix domain-containing protein</fullName>
    </recommendedName>
</protein>
<dbReference type="InterPro" id="IPR009057">
    <property type="entry name" value="Homeodomain-like_sf"/>
</dbReference>
<evidence type="ECO:0000313" key="3">
    <source>
        <dbReference type="EMBL" id="BAU27752.1"/>
    </source>
</evidence>
<sequence>MNEKQIDIQEARKAMNTTKDKRMFERYQTVYLHLCGKKNKDIAQLLGRTPQTICTYLKLYRKNGLAGLELRHSPGAPKRLTEEQEQQVAEVVATKRPIDVDVPVEYNWTAGLIGKWIEREYGVSYTLKGVTILLKRLGFSYTKASYTLAKADPEKQEAFRETFTGIKKTSEWRN</sequence>
<name>A0A0U4WGB9_9BACL</name>
<proteinExistence type="predicted"/>
<dbReference type="KEGG" id="asoc:CB4_01926"/>